<dbReference type="SUPFAM" id="SSF53448">
    <property type="entry name" value="Nucleotide-diphospho-sugar transferases"/>
    <property type="match status" value="1"/>
</dbReference>
<keyword evidence="4" id="KW-1185">Reference proteome</keyword>
<dbReference type="EMBL" id="CAJNOC010004866">
    <property type="protein sequence ID" value="CAF1035782.1"/>
    <property type="molecule type" value="Genomic_DNA"/>
</dbReference>
<name>A0A814JEJ3_9BILA</name>
<proteinExistence type="predicted"/>
<dbReference type="InterPro" id="IPR027791">
    <property type="entry name" value="Galactosyl_T_C"/>
</dbReference>
<dbReference type="OrthoDB" id="10038994at2759"/>
<feature type="non-terminal residue" evidence="3">
    <location>
        <position position="1"/>
    </location>
</feature>
<dbReference type="GO" id="GO:0005794">
    <property type="term" value="C:Golgi apparatus"/>
    <property type="evidence" value="ECO:0007669"/>
    <property type="project" value="TreeGrafter"/>
</dbReference>
<sequence length="128" mass="15008">NTNYSRNLYELLVGGVLSLRPDKYEKINGFSNEYWNWGAEDDDLAFRMIARATCITRPRDEHALFKMSKHRPSSQNINRENVLLGSLRRHKVDGISNFEKLNLIFVKEEHKSLFTHIKVIVGRQPDDY</sequence>
<comment type="caution">
    <text evidence="3">The sequence shown here is derived from an EMBL/GenBank/DDBJ whole genome shotgun (WGS) entry which is preliminary data.</text>
</comment>
<evidence type="ECO:0000259" key="2">
    <source>
        <dbReference type="Pfam" id="PF02709"/>
    </source>
</evidence>
<dbReference type="InterPro" id="IPR003859">
    <property type="entry name" value="Galactosyl_T"/>
</dbReference>
<dbReference type="Pfam" id="PF02709">
    <property type="entry name" value="Glyco_transf_7C"/>
    <property type="match status" value="1"/>
</dbReference>
<protein>
    <recommendedName>
        <fullName evidence="2">Galactosyltransferase C-terminal domain-containing protein</fullName>
    </recommendedName>
</protein>
<dbReference type="Gene3D" id="3.90.550.10">
    <property type="entry name" value="Spore Coat Polysaccharide Biosynthesis Protein SpsA, Chain A"/>
    <property type="match status" value="1"/>
</dbReference>
<evidence type="ECO:0000256" key="1">
    <source>
        <dbReference type="ARBA" id="ARBA00022679"/>
    </source>
</evidence>
<accession>A0A814JEJ3</accession>
<gene>
    <name evidence="3" type="ORF">OXX778_LOCUS18103</name>
</gene>
<dbReference type="PANTHER" id="PTHR19300:SF61">
    <property type="entry name" value="BETA-1,4-N-ACETYLGALACTOSAMINYLTRANSFERASE"/>
    <property type="match status" value="1"/>
</dbReference>
<keyword evidence="1" id="KW-0808">Transferase</keyword>
<dbReference type="InterPro" id="IPR029044">
    <property type="entry name" value="Nucleotide-diphossugar_trans"/>
</dbReference>
<organism evidence="3 4">
    <name type="scientific">Brachionus calyciflorus</name>
    <dbReference type="NCBI Taxonomy" id="104777"/>
    <lineage>
        <taxon>Eukaryota</taxon>
        <taxon>Metazoa</taxon>
        <taxon>Spiralia</taxon>
        <taxon>Gnathifera</taxon>
        <taxon>Rotifera</taxon>
        <taxon>Eurotatoria</taxon>
        <taxon>Monogononta</taxon>
        <taxon>Pseudotrocha</taxon>
        <taxon>Ploima</taxon>
        <taxon>Brachionidae</taxon>
        <taxon>Brachionus</taxon>
    </lineage>
</organism>
<dbReference type="GO" id="GO:0008378">
    <property type="term" value="F:galactosyltransferase activity"/>
    <property type="evidence" value="ECO:0007669"/>
    <property type="project" value="TreeGrafter"/>
</dbReference>
<evidence type="ECO:0000313" key="4">
    <source>
        <dbReference type="Proteomes" id="UP000663879"/>
    </source>
</evidence>
<reference evidence="3" key="1">
    <citation type="submission" date="2021-02" db="EMBL/GenBank/DDBJ databases">
        <authorList>
            <person name="Nowell W R."/>
        </authorList>
    </citation>
    <scope>NUCLEOTIDE SEQUENCE</scope>
    <source>
        <strain evidence="3">Ploen Becks lab</strain>
    </source>
</reference>
<feature type="domain" description="Galactosyltransferase C-terminal" evidence="2">
    <location>
        <begin position="8"/>
        <end position="70"/>
    </location>
</feature>
<dbReference type="GO" id="GO:0005975">
    <property type="term" value="P:carbohydrate metabolic process"/>
    <property type="evidence" value="ECO:0007669"/>
    <property type="project" value="InterPro"/>
</dbReference>
<dbReference type="PRINTS" id="PR02050">
    <property type="entry name" value="B14GALTRFASE"/>
</dbReference>
<dbReference type="Proteomes" id="UP000663879">
    <property type="component" value="Unassembled WGS sequence"/>
</dbReference>
<evidence type="ECO:0000313" key="3">
    <source>
        <dbReference type="EMBL" id="CAF1035782.1"/>
    </source>
</evidence>
<dbReference type="PANTHER" id="PTHR19300">
    <property type="entry name" value="BETA-1,4-GALACTOSYLTRANSFERASE"/>
    <property type="match status" value="1"/>
</dbReference>
<dbReference type="AlphaFoldDB" id="A0A814JEJ3"/>